<reference evidence="1" key="1">
    <citation type="submission" date="2018-10" db="EMBL/GenBank/DDBJ databases">
        <title>Identification of a novel nanovirus in parsley.</title>
        <authorList>
            <person name="Vetten H.J."/>
            <person name="Knierim D."/>
            <person name="Gronenborn B."/>
            <person name="Menzel W."/>
            <person name="Weichelt V."/>
            <person name="Maiberg V."/>
            <person name="Maiss E."/>
            <person name="Krenz B."/>
            <person name="Winter S."/>
        </authorList>
    </citation>
    <scope>NUCLEOTIDE SEQUENCE</scope>
    <source>
        <strain evidence="1">Pa21</strain>
    </source>
</reference>
<dbReference type="RefSeq" id="YP_010088034.1">
    <property type="nucleotide sequence ID" value="NC_055613.1"/>
</dbReference>
<accession>A0A482G466</accession>
<keyword evidence="2" id="KW-1185">Reference proteome</keyword>
<evidence type="ECO:0000313" key="1">
    <source>
        <dbReference type="EMBL" id="QBO55991.1"/>
    </source>
</evidence>
<dbReference type="GeneID" id="65246997"/>
<organism evidence="1 2">
    <name type="scientific">Parsley severe stunt associated virus</name>
    <dbReference type="NCBI Taxonomy" id="2558055"/>
    <lineage>
        <taxon>Viruses</taxon>
        <taxon>Monodnaviria</taxon>
        <taxon>Shotokuvirae</taxon>
        <taxon>Cressdnaviricota</taxon>
        <taxon>Arfiviricetes</taxon>
        <taxon>Mulpavirales</taxon>
        <taxon>Nanoviridae</taxon>
        <taxon>Nanovirus</taxon>
        <taxon>Nanovirus petroselini</taxon>
    </lineage>
</organism>
<sequence>MVSWKLPVSLQSTRYRYICLYISLSSPLFLTMNLEKYTEDEILYDEATDEIIHSDRQMAAVEVVDNIQVMNILIEDLKNNVNGNIVFRMKVRLCYRYRKQLKIALLGSYVKITTVLYNASKHSLKVRLQRRLDIICEQNYCMSIRMFYFNLNYLFRICKWITSVEDVRNICTLWHMDE</sequence>
<name>A0A482G466_9VIRU</name>
<evidence type="ECO:0000313" key="2">
    <source>
        <dbReference type="Proteomes" id="UP000682363"/>
    </source>
</evidence>
<dbReference type="EMBL" id="MK039134">
    <property type="protein sequence ID" value="QBO55991.1"/>
    <property type="molecule type" value="Genomic_DNA"/>
</dbReference>
<proteinExistence type="predicted"/>
<protein>
    <submittedName>
        <fullName evidence="1">U1 protein</fullName>
    </submittedName>
</protein>
<dbReference type="Proteomes" id="UP000682363">
    <property type="component" value="Genome"/>
</dbReference>
<dbReference type="KEGG" id="vg:65246997"/>